<evidence type="ECO:0000256" key="5">
    <source>
        <dbReference type="ARBA" id="ARBA00023004"/>
    </source>
</evidence>
<dbReference type="GO" id="GO:0005783">
    <property type="term" value="C:endoplasmic reticulum"/>
    <property type="evidence" value="ECO:0007669"/>
    <property type="project" value="TreeGrafter"/>
</dbReference>
<feature type="region of interest" description="Disordered" evidence="6">
    <location>
        <begin position="1"/>
        <end position="23"/>
    </location>
</feature>
<evidence type="ECO:0000256" key="2">
    <source>
        <dbReference type="ARBA" id="ARBA00022723"/>
    </source>
</evidence>
<keyword evidence="4" id="KW-0560">Oxidoreductase</keyword>
<keyword evidence="9" id="KW-1185">Reference proteome</keyword>
<dbReference type="SUPFAM" id="SSF51197">
    <property type="entry name" value="Clavaminate synthase-like"/>
    <property type="match status" value="1"/>
</dbReference>
<dbReference type="AlphaFoldDB" id="A0AA39XLD6"/>
<dbReference type="SMART" id="SM00702">
    <property type="entry name" value="P4Hc"/>
    <property type="match status" value="1"/>
</dbReference>
<sequence length="283" mass="31614">MGASSSTPSTPPKPIQTNYKSKPIPIPSDFLTVDPPDHRPITLTPVDWLSSSIPENAGLYAVVLDNVISPSECATLLQLAEASVLDTDKEPDGSSWTPALVNIGPGFEILDNTYRNSDRIIWDQQEVVDRLWARCAGAPGLVERLGVIENEERITGRGRDRGDSKWVFGRVNQRMRFLRYGKGQFFRPHCDGVYSETADERTIETLFTVHLYLNSCKAEGGDELVGGATSFFSSDEKRKMDVNCKAGRVLIFQHRRVKHSGDDVVKGTKYSMRTDVLYEMARE</sequence>
<evidence type="ECO:0000313" key="9">
    <source>
        <dbReference type="Proteomes" id="UP001174934"/>
    </source>
</evidence>
<evidence type="ECO:0000259" key="7">
    <source>
        <dbReference type="SMART" id="SM00702"/>
    </source>
</evidence>
<evidence type="ECO:0000313" key="8">
    <source>
        <dbReference type="EMBL" id="KAK0636164.1"/>
    </source>
</evidence>
<keyword evidence="3" id="KW-0223">Dioxygenase</keyword>
<dbReference type="EMBL" id="JAULSR010000001">
    <property type="protein sequence ID" value="KAK0636164.1"/>
    <property type="molecule type" value="Genomic_DNA"/>
</dbReference>
<proteinExistence type="predicted"/>
<feature type="domain" description="Prolyl 4-hydroxylase alpha subunit" evidence="7">
    <location>
        <begin position="59"/>
        <end position="277"/>
    </location>
</feature>
<name>A0AA39XLD6_9PEZI</name>
<reference evidence="8" key="1">
    <citation type="submission" date="2023-06" db="EMBL/GenBank/DDBJ databases">
        <title>Genome-scale phylogeny and comparative genomics of the fungal order Sordariales.</title>
        <authorList>
            <consortium name="Lawrence Berkeley National Laboratory"/>
            <person name="Hensen N."/>
            <person name="Bonometti L."/>
            <person name="Westerberg I."/>
            <person name="Brannstrom I.O."/>
            <person name="Guillou S."/>
            <person name="Cros-Aarteil S."/>
            <person name="Calhoun S."/>
            <person name="Haridas S."/>
            <person name="Kuo A."/>
            <person name="Mondo S."/>
            <person name="Pangilinan J."/>
            <person name="Riley R."/>
            <person name="LaButti K."/>
            <person name="Andreopoulos B."/>
            <person name="Lipzen A."/>
            <person name="Chen C."/>
            <person name="Yanf M."/>
            <person name="Daum C."/>
            <person name="Ng V."/>
            <person name="Clum A."/>
            <person name="Steindorff A."/>
            <person name="Ohm R."/>
            <person name="Martin F."/>
            <person name="Silar P."/>
            <person name="Natvig D."/>
            <person name="Lalanne C."/>
            <person name="Gautier V."/>
            <person name="Ament-velasquez S.L."/>
            <person name="Kruys A."/>
            <person name="Hutchinson M.I."/>
            <person name="Powell A.J."/>
            <person name="Barry K."/>
            <person name="Miller A.N."/>
            <person name="Grigoriev I.V."/>
            <person name="Debuchy R."/>
            <person name="Gladieux P."/>
            <person name="Thoren M.H."/>
            <person name="Johannesson H."/>
        </authorList>
    </citation>
    <scope>NUCLEOTIDE SEQUENCE</scope>
    <source>
        <strain evidence="8">SMH3391-2</strain>
    </source>
</reference>
<dbReference type="PANTHER" id="PTHR10869">
    <property type="entry name" value="PROLYL 4-HYDROXYLASE ALPHA SUBUNIT"/>
    <property type="match status" value="1"/>
</dbReference>
<dbReference type="PANTHER" id="PTHR10869:SF241">
    <property type="entry name" value="FE2OG DIOXYGENASE DOMAIN-CONTAINING PROTEIN"/>
    <property type="match status" value="1"/>
</dbReference>
<comment type="caution">
    <text evidence="8">The sequence shown here is derived from an EMBL/GenBank/DDBJ whole genome shotgun (WGS) entry which is preliminary data.</text>
</comment>
<dbReference type="GO" id="GO:0004656">
    <property type="term" value="F:procollagen-proline 4-dioxygenase activity"/>
    <property type="evidence" value="ECO:0007669"/>
    <property type="project" value="TreeGrafter"/>
</dbReference>
<evidence type="ECO:0000256" key="6">
    <source>
        <dbReference type="SAM" id="MobiDB-lite"/>
    </source>
</evidence>
<keyword evidence="2" id="KW-0479">Metal-binding</keyword>
<dbReference type="Pfam" id="PF13640">
    <property type="entry name" value="2OG-FeII_Oxy_3"/>
    <property type="match status" value="1"/>
</dbReference>
<dbReference type="GO" id="GO:0031418">
    <property type="term" value="F:L-ascorbic acid binding"/>
    <property type="evidence" value="ECO:0007669"/>
    <property type="project" value="InterPro"/>
</dbReference>
<accession>A0AA39XLD6</accession>
<evidence type="ECO:0000256" key="1">
    <source>
        <dbReference type="ARBA" id="ARBA00001961"/>
    </source>
</evidence>
<dbReference type="GO" id="GO:0005506">
    <property type="term" value="F:iron ion binding"/>
    <property type="evidence" value="ECO:0007669"/>
    <property type="project" value="InterPro"/>
</dbReference>
<keyword evidence="5" id="KW-0408">Iron</keyword>
<protein>
    <recommendedName>
        <fullName evidence="7">Prolyl 4-hydroxylase alpha subunit domain-containing protein</fullName>
    </recommendedName>
</protein>
<evidence type="ECO:0000256" key="4">
    <source>
        <dbReference type="ARBA" id="ARBA00023002"/>
    </source>
</evidence>
<dbReference type="InterPro" id="IPR045054">
    <property type="entry name" value="P4HA-like"/>
</dbReference>
<organism evidence="8 9">
    <name type="scientific">Bombardia bombarda</name>
    <dbReference type="NCBI Taxonomy" id="252184"/>
    <lineage>
        <taxon>Eukaryota</taxon>
        <taxon>Fungi</taxon>
        <taxon>Dikarya</taxon>
        <taxon>Ascomycota</taxon>
        <taxon>Pezizomycotina</taxon>
        <taxon>Sordariomycetes</taxon>
        <taxon>Sordariomycetidae</taxon>
        <taxon>Sordariales</taxon>
        <taxon>Lasiosphaeriaceae</taxon>
        <taxon>Bombardia</taxon>
    </lineage>
</organism>
<dbReference type="Proteomes" id="UP001174934">
    <property type="component" value="Unassembled WGS sequence"/>
</dbReference>
<evidence type="ECO:0000256" key="3">
    <source>
        <dbReference type="ARBA" id="ARBA00022964"/>
    </source>
</evidence>
<dbReference type="Gene3D" id="2.60.120.620">
    <property type="entry name" value="q2cbj1_9rhob like domain"/>
    <property type="match status" value="1"/>
</dbReference>
<comment type="cofactor">
    <cofactor evidence="1">
        <name>L-ascorbate</name>
        <dbReference type="ChEBI" id="CHEBI:38290"/>
    </cofactor>
</comment>
<dbReference type="InterPro" id="IPR044862">
    <property type="entry name" value="Pro_4_hyd_alph_FE2OG_OXY"/>
</dbReference>
<dbReference type="InterPro" id="IPR006620">
    <property type="entry name" value="Pro_4_hyd_alph"/>
</dbReference>
<gene>
    <name evidence="8" type="ORF">B0T17DRAFT_587418</name>
</gene>